<comment type="caution">
    <text evidence="2">The sequence shown here is derived from an EMBL/GenBank/DDBJ whole genome shotgun (WGS) entry which is preliminary data.</text>
</comment>
<dbReference type="AlphaFoldDB" id="A0A9J5VXW5"/>
<gene>
    <name evidence="2" type="ORF">H5410_064949</name>
</gene>
<name>A0A9J5VXW5_SOLCO</name>
<dbReference type="EMBL" id="JACXVP010000273">
    <property type="protein sequence ID" value="KAG5568032.1"/>
    <property type="molecule type" value="Genomic_DNA"/>
</dbReference>
<dbReference type="OrthoDB" id="1306281at2759"/>
<evidence type="ECO:0000313" key="2">
    <source>
        <dbReference type="EMBL" id="KAG5568032.1"/>
    </source>
</evidence>
<protein>
    <recommendedName>
        <fullName evidence="4">NB-ARC domain containing protein</fullName>
    </recommendedName>
</protein>
<evidence type="ECO:0000256" key="1">
    <source>
        <dbReference type="SAM" id="MobiDB-lite"/>
    </source>
</evidence>
<feature type="region of interest" description="Disordered" evidence="1">
    <location>
        <begin position="376"/>
        <end position="407"/>
    </location>
</feature>
<keyword evidence="3" id="KW-1185">Reference proteome</keyword>
<dbReference type="Proteomes" id="UP000824120">
    <property type="component" value="Unassembled WGS sequence"/>
</dbReference>
<proteinExistence type="predicted"/>
<accession>A0A9J5VXW5</accession>
<evidence type="ECO:0008006" key="4">
    <source>
        <dbReference type="Google" id="ProtNLM"/>
    </source>
</evidence>
<sequence length="433" mass="48130">VKDLRIVLPKHLGIKGNGLVGLLARRHILLRINQYEDYVVNLSKSVILDLMDKLPKRMSRFEPSASDNNHKDNGVVGDEQFNSEKFQGDLRQILNEKRGLANIDRSIDDNTRVTDSNSNEIAMVEAIKYNGDRVVATSVRDDILNTTVTLNCTLATVSQTLVLGAKDGVTSDLAVPVINLESDLVSNPKLSTAGALSGKDLSLAMIEDYGQDTKETHATMLNKENSMVKPPMATFNTSNHNVPNSPSLESFGEQIFGQQSISKRNDKSLGRETSDSKWAYLVEEEEHISAPARSKLSPQAPIFVHSSKENTSMAMTIDNSKKILTITTKVLKISHELEAGVSKLSPTTTYDSDLGGEKFEEDDEDEMLDILFDKVAKDGDLSPRQQRSGNNKNKKKTHERQHSWDGKVTEEFIPRHLPMRLTKQNHMTVSTTT</sequence>
<feature type="non-terminal residue" evidence="2">
    <location>
        <position position="1"/>
    </location>
</feature>
<reference evidence="2" key="1">
    <citation type="submission" date="2020-09" db="EMBL/GenBank/DDBJ databases">
        <title>De no assembly of potato wild relative species, Solanum commersonii.</title>
        <authorList>
            <person name="Cho K."/>
        </authorList>
    </citation>
    <scope>NUCLEOTIDE SEQUENCE</scope>
    <source>
        <strain evidence="2">LZ3.2</strain>
        <tissue evidence="2">Leaf</tissue>
    </source>
</reference>
<evidence type="ECO:0000313" key="3">
    <source>
        <dbReference type="Proteomes" id="UP000824120"/>
    </source>
</evidence>
<organism evidence="2 3">
    <name type="scientific">Solanum commersonii</name>
    <name type="common">Commerson's wild potato</name>
    <name type="synonym">Commerson's nightshade</name>
    <dbReference type="NCBI Taxonomy" id="4109"/>
    <lineage>
        <taxon>Eukaryota</taxon>
        <taxon>Viridiplantae</taxon>
        <taxon>Streptophyta</taxon>
        <taxon>Embryophyta</taxon>
        <taxon>Tracheophyta</taxon>
        <taxon>Spermatophyta</taxon>
        <taxon>Magnoliopsida</taxon>
        <taxon>eudicotyledons</taxon>
        <taxon>Gunneridae</taxon>
        <taxon>Pentapetalae</taxon>
        <taxon>asterids</taxon>
        <taxon>lamiids</taxon>
        <taxon>Solanales</taxon>
        <taxon>Solanaceae</taxon>
        <taxon>Solanoideae</taxon>
        <taxon>Solaneae</taxon>
        <taxon>Solanum</taxon>
    </lineage>
</organism>